<name>A0A6G7VJE9_9RHOB</name>
<reference evidence="1 2" key="1">
    <citation type="submission" date="2020-03" db="EMBL/GenBank/DDBJ databases">
        <title>Complete genome sequence of Monaibacterium sp. ALG8 with diverse plasmids.</title>
        <authorList>
            <person name="Sun C."/>
        </authorList>
    </citation>
    <scope>NUCLEOTIDE SEQUENCE [LARGE SCALE GENOMIC DNA]</scope>
    <source>
        <strain evidence="1 2">ALG8</strain>
    </source>
</reference>
<sequence>MNAIRSMVRAAQTILSGRNADIFIEISNATGVSAFRLAGMTRSEILQTIRDAGIPLSTIPMHIVHALGLVHAD</sequence>
<accession>A0A6G7VJE9</accession>
<dbReference type="KEGG" id="mon:G8E03_05265"/>
<dbReference type="RefSeq" id="WP_166189436.1">
    <property type="nucleotide sequence ID" value="NZ_CP049811.1"/>
</dbReference>
<proteinExistence type="predicted"/>
<dbReference type="AlphaFoldDB" id="A0A6G7VJE9"/>
<keyword evidence="2" id="KW-1185">Reference proteome</keyword>
<dbReference type="EMBL" id="CP049811">
    <property type="protein sequence ID" value="QIK40223.1"/>
    <property type="molecule type" value="Genomic_DNA"/>
</dbReference>
<organism evidence="1 2">
    <name type="scientific">Pontivivens nitratireducens</name>
    <dbReference type="NCBI Taxonomy" id="2758038"/>
    <lineage>
        <taxon>Bacteria</taxon>
        <taxon>Pseudomonadati</taxon>
        <taxon>Pseudomonadota</taxon>
        <taxon>Alphaproteobacteria</taxon>
        <taxon>Rhodobacterales</taxon>
        <taxon>Paracoccaceae</taxon>
        <taxon>Pontivivens</taxon>
    </lineage>
</organism>
<evidence type="ECO:0000313" key="1">
    <source>
        <dbReference type="EMBL" id="QIK40223.1"/>
    </source>
</evidence>
<protein>
    <submittedName>
        <fullName evidence="1">Uncharacterized protein</fullName>
    </submittedName>
</protein>
<dbReference type="Proteomes" id="UP000500791">
    <property type="component" value="Chromosome"/>
</dbReference>
<evidence type="ECO:0000313" key="2">
    <source>
        <dbReference type="Proteomes" id="UP000500791"/>
    </source>
</evidence>
<gene>
    <name evidence="1" type="ORF">G8E03_05265</name>
</gene>